<dbReference type="Gene3D" id="3.40.50.720">
    <property type="entry name" value="NAD(P)-binding Rossmann-like Domain"/>
    <property type="match status" value="1"/>
</dbReference>
<dbReference type="SUPFAM" id="SSF51735">
    <property type="entry name" value="NAD(P)-binding Rossmann-fold domains"/>
    <property type="match status" value="1"/>
</dbReference>
<dbReference type="CDD" id="cd01065">
    <property type="entry name" value="NAD_bind_Shikimate_DH"/>
    <property type="match status" value="1"/>
</dbReference>
<dbReference type="GO" id="GO:0019632">
    <property type="term" value="P:shikimate metabolic process"/>
    <property type="evidence" value="ECO:0007669"/>
    <property type="project" value="TreeGrafter"/>
</dbReference>
<gene>
    <name evidence="2" type="ORF">DYB34_012375</name>
</gene>
<evidence type="ECO:0000259" key="1">
    <source>
        <dbReference type="Pfam" id="PF01488"/>
    </source>
</evidence>
<dbReference type="SUPFAM" id="SSF51569">
    <property type="entry name" value="Aldolase"/>
    <property type="match status" value="1"/>
</dbReference>
<dbReference type="EMBL" id="QUTB01011833">
    <property type="protein sequence ID" value="RHY37068.1"/>
    <property type="molecule type" value="Genomic_DNA"/>
</dbReference>
<reference evidence="2 3" key="1">
    <citation type="submission" date="2018-08" db="EMBL/GenBank/DDBJ databases">
        <title>Aphanomyces genome sequencing and annotation.</title>
        <authorList>
            <person name="Minardi D."/>
            <person name="Oidtmann B."/>
            <person name="Van Der Giezen M."/>
            <person name="Studholme D.J."/>
        </authorList>
    </citation>
    <scope>NUCLEOTIDE SEQUENCE [LARGE SCALE GENOMIC DNA]</scope>
    <source>
        <strain evidence="2 3">Si</strain>
    </source>
</reference>
<dbReference type="InterPro" id="IPR013785">
    <property type="entry name" value="Aldolase_TIM"/>
</dbReference>
<sequence>RGSAILASFHAIHERSSAERVRELFDLCAWNGQVDIAKVVLKAYDVADALMVHRVAQECRDRWTFDMPCIALCTTEAGKLSRVLNRTLTPVTHAALPVAAAPVALVVGAGGTAMAACYAMQQLGLRLVVFNRTLDKAIDVAQRFGGTAVASLTDLDAVDVVVGTIPAAAGFVLPEHLLSKHVIVMDAAYKPAITLLLAQAHAHGAVCIQGYEMLVEQGLEQSKLWTHEAVAKEVLASQVKATLAASDVLH</sequence>
<name>A0A3R6VJS7_APHAT</name>
<dbReference type="Proteomes" id="UP000283543">
    <property type="component" value="Unassembled WGS sequence"/>
</dbReference>
<dbReference type="Pfam" id="PF01488">
    <property type="entry name" value="Shikimate_DH"/>
    <property type="match status" value="1"/>
</dbReference>
<dbReference type="InterPro" id="IPR006151">
    <property type="entry name" value="Shikm_DH/Glu-tRNA_Rdtase"/>
</dbReference>
<feature type="non-terminal residue" evidence="2">
    <location>
        <position position="1"/>
    </location>
</feature>
<accession>A0A3R6VJS7</accession>
<comment type="caution">
    <text evidence="2">The sequence shown here is derived from an EMBL/GenBank/DDBJ whole genome shotgun (WGS) entry which is preliminary data.</text>
</comment>
<dbReference type="GO" id="GO:0004764">
    <property type="term" value="F:shikimate 3-dehydrogenase (NADP+) activity"/>
    <property type="evidence" value="ECO:0007669"/>
    <property type="project" value="InterPro"/>
</dbReference>
<dbReference type="Gene3D" id="3.20.20.70">
    <property type="entry name" value="Aldolase class I"/>
    <property type="match status" value="1"/>
</dbReference>
<dbReference type="GO" id="GO:0009423">
    <property type="term" value="P:chorismate biosynthetic process"/>
    <property type="evidence" value="ECO:0007669"/>
    <property type="project" value="TreeGrafter"/>
</dbReference>
<dbReference type="PANTHER" id="PTHR21089:SF1">
    <property type="entry name" value="BIFUNCTIONAL 3-DEHYDROQUINATE DEHYDRATASE_SHIKIMATE DEHYDROGENASE, CHLOROPLASTIC"/>
    <property type="match status" value="1"/>
</dbReference>
<dbReference type="PANTHER" id="PTHR21089">
    <property type="entry name" value="SHIKIMATE DEHYDROGENASE"/>
    <property type="match status" value="1"/>
</dbReference>
<proteinExistence type="predicted"/>
<protein>
    <recommendedName>
        <fullName evidence="1">Quinate/shikimate 5-dehydrogenase/glutamyl-tRNA reductase domain-containing protein</fullName>
    </recommendedName>
</protein>
<dbReference type="InterPro" id="IPR001381">
    <property type="entry name" value="DHquinase_I"/>
</dbReference>
<feature type="domain" description="Quinate/shikimate 5-dehydrogenase/glutamyl-tRNA reductase" evidence="1">
    <location>
        <begin position="103"/>
        <end position="165"/>
    </location>
</feature>
<evidence type="ECO:0000313" key="2">
    <source>
        <dbReference type="EMBL" id="RHY37068.1"/>
    </source>
</evidence>
<dbReference type="InterPro" id="IPR036291">
    <property type="entry name" value="NAD(P)-bd_dom_sf"/>
</dbReference>
<organism evidence="2 3">
    <name type="scientific">Aphanomyces astaci</name>
    <name type="common">Crayfish plague agent</name>
    <dbReference type="NCBI Taxonomy" id="112090"/>
    <lineage>
        <taxon>Eukaryota</taxon>
        <taxon>Sar</taxon>
        <taxon>Stramenopiles</taxon>
        <taxon>Oomycota</taxon>
        <taxon>Saprolegniomycetes</taxon>
        <taxon>Saprolegniales</taxon>
        <taxon>Verrucalvaceae</taxon>
        <taxon>Aphanomyces</taxon>
    </lineage>
</organism>
<dbReference type="VEuPathDB" id="FungiDB:H257_13102"/>
<evidence type="ECO:0000313" key="3">
    <source>
        <dbReference type="Proteomes" id="UP000283543"/>
    </source>
</evidence>
<dbReference type="Pfam" id="PF01487">
    <property type="entry name" value="DHquinase_I"/>
    <property type="match status" value="1"/>
</dbReference>
<dbReference type="InterPro" id="IPR022893">
    <property type="entry name" value="Shikimate_DH_fam"/>
</dbReference>
<dbReference type="GO" id="GO:0003855">
    <property type="term" value="F:3-dehydroquinate dehydratase activity"/>
    <property type="evidence" value="ECO:0007669"/>
    <property type="project" value="InterPro"/>
</dbReference>
<dbReference type="AlphaFoldDB" id="A0A3R6VJS7"/>